<evidence type="ECO:0000313" key="7">
    <source>
        <dbReference type="EMBL" id="MFC4065067.1"/>
    </source>
</evidence>
<comment type="pathway">
    <text evidence="1">Cell wall biogenesis; cell wall polysaccharide biosynthesis.</text>
</comment>
<evidence type="ECO:0000256" key="3">
    <source>
        <dbReference type="ARBA" id="ARBA00022676"/>
    </source>
</evidence>
<keyword evidence="3 7" id="KW-0328">Glycosyltransferase</keyword>
<organism evidence="7 8">
    <name type="scientific">Actinoplanes subglobosus</name>
    <dbReference type="NCBI Taxonomy" id="1547892"/>
    <lineage>
        <taxon>Bacteria</taxon>
        <taxon>Bacillati</taxon>
        <taxon>Actinomycetota</taxon>
        <taxon>Actinomycetes</taxon>
        <taxon>Micromonosporales</taxon>
        <taxon>Micromonosporaceae</taxon>
        <taxon>Actinoplanes</taxon>
    </lineage>
</organism>
<name>A0ABV8IPY2_9ACTN</name>
<proteinExistence type="inferred from homology"/>
<dbReference type="Proteomes" id="UP001595867">
    <property type="component" value="Unassembled WGS sequence"/>
</dbReference>
<dbReference type="InterPro" id="IPR029044">
    <property type="entry name" value="Nucleotide-diphossugar_trans"/>
</dbReference>
<gene>
    <name evidence="7" type="ORF">ACFO0C_09000</name>
</gene>
<keyword evidence="8" id="KW-1185">Reference proteome</keyword>
<dbReference type="EMBL" id="JBHSBL010000007">
    <property type="protein sequence ID" value="MFC4065067.1"/>
    <property type="molecule type" value="Genomic_DNA"/>
</dbReference>
<evidence type="ECO:0000256" key="2">
    <source>
        <dbReference type="ARBA" id="ARBA00006739"/>
    </source>
</evidence>
<dbReference type="Pfam" id="PF00535">
    <property type="entry name" value="Glycos_transf_2"/>
    <property type="match status" value="1"/>
</dbReference>
<dbReference type="EC" id="2.4.-.-" evidence="7"/>
<evidence type="ECO:0000259" key="6">
    <source>
        <dbReference type="Pfam" id="PF00535"/>
    </source>
</evidence>
<accession>A0ABV8IPY2</accession>
<dbReference type="GO" id="GO:0016757">
    <property type="term" value="F:glycosyltransferase activity"/>
    <property type="evidence" value="ECO:0007669"/>
    <property type="project" value="UniProtKB-KW"/>
</dbReference>
<feature type="region of interest" description="Disordered" evidence="5">
    <location>
        <begin position="1"/>
        <end position="20"/>
    </location>
</feature>
<comment type="caution">
    <text evidence="7">The sequence shown here is derived from an EMBL/GenBank/DDBJ whole genome shotgun (WGS) entry which is preliminary data.</text>
</comment>
<dbReference type="Gene3D" id="3.90.550.10">
    <property type="entry name" value="Spore Coat Polysaccharide Biosynthesis Protein SpsA, Chain A"/>
    <property type="match status" value="1"/>
</dbReference>
<protein>
    <submittedName>
        <fullName evidence="7">Glycosyltransferase family 2 protein</fullName>
        <ecNumber evidence="7">2.4.-.-</ecNumber>
    </submittedName>
</protein>
<dbReference type="PANTHER" id="PTHR43179:SF12">
    <property type="entry name" value="GALACTOFURANOSYLTRANSFERASE GLFT2"/>
    <property type="match status" value="1"/>
</dbReference>
<feature type="domain" description="Glycosyltransferase 2-like" evidence="6">
    <location>
        <begin position="31"/>
        <end position="140"/>
    </location>
</feature>
<dbReference type="InterPro" id="IPR001173">
    <property type="entry name" value="Glyco_trans_2-like"/>
</dbReference>
<evidence type="ECO:0000313" key="8">
    <source>
        <dbReference type="Proteomes" id="UP001595867"/>
    </source>
</evidence>
<dbReference type="PANTHER" id="PTHR43179">
    <property type="entry name" value="RHAMNOSYLTRANSFERASE WBBL"/>
    <property type="match status" value="1"/>
</dbReference>
<keyword evidence="4 7" id="KW-0808">Transferase</keyword>
<evidence type="ECO:0000256" key="4">
    <source>
        <dbReference type="ARBA" id="ARBA00022679"/>
    </source>
</evidence>
<comment type="similarity">
    <text evidence="2">Belongs to the glycosyltransferase 2 family.</text>
</comment>
<dbReference type="RefSeq" id="WP_378066099.1">
    <property type="nucleotide sequence ID" value="NZ_JBHSBL010000007.1"/>
</dbReference>
<evidence type="ECO:0000256" key="5">
    <source>
        <dbReference type="SAM" id="MobiDB-lite"/>
    </source>
</evidence>
<dbReference type="SUPFAM" id="SSF53448">
    <property type="entry name" value="Nucleotide-diphospho-sugar transferases"/>
    <property type="match status" value="1"/>
</dbReference>
<evidence type="ECO:0000256" key="1">
    <source>
        <dbReference type="ARBA" id="ARBA00004776"/>
    </source>
</evidence>
<sequence>MGYSGAMLTERPAMPTERPQHTAPIETDEVTVVVATRNRWDRLAETVPHHRAPVILVDNASDNIGYVPGVDLVRLEKNQGAAARNVGVRCARTPYVAFADDDSYWTPGSLAAAAALMRAHPRTGLLAAQVLVGPDQRLDPVSAAMAAAPLGTPSGAAGPAILGFLACAVVVRRDAFLAAGGFQPRLFVYGEEALLAMDLAAAGHELSYVRRLGVRHLPRPAGRDVNARLRREVRNRVLTAALRRPPAVTARIVAAAFRECPRGAAQAVLDLPWALCHRRRLPVAVESGLTRLAMVSSSSAA</sequence>
<reference evidence="8" key="1">
    <citation type="journal article" date="2019" name="Int. J. Syst. Evol. Microbiol.">
        <title>The Global Catalogue of Microorganisms (GCM) 10K type strain sequencing project: providing services to taxonomists for standard genome sequencing and annotation.</title>
        <authorList>
            <consortium name="The Broad Institute Genomics Platform"/>
            <consortium name="The Broad Institute Genome Sequencing Center for Infectious Disease"/>
            <person name="Wu L."/>
            <person name="Ma J."/>
        </authorList>
    </citation>
    <scope>NUCLEOTIDE SEQUENCE [LARGE SCALE GENOMIC DNA]</scope>
    <source>
        <strain evidence="8">TBRC 5832</strain>
    </source>
</reference>